<keyword evidence="1 3" id="KW-0436">Ligase</keyword>
<dbReference type="InterPro" id="IPR000873">
    <property type="entry name" value="AMP-dep_synth/lig_dom"/>
</dbReference>
<proteinExistence type="predicted"/>
<name>A0A6B3L6P0_VIBCL</name>
<dbReference type="PROSITE" id="PS00455">
    <property type="entry name" value="AMP_BINDING"/>
    <property type="match status" value="1"/>
</dbReference>
<gene>
    <name evidence="3" type="ORF">G3T61_00090</name>
</gene>
<accession>A0A6B3L6P0</accession>
<evidence type="ECO:0000256" key="1">
    <source>
        <dbReference type="ARBA" id="ARBA00022598"/>
    </source>
</evidence>
<comment type="caution">
    <text evidence="3">The sequence shown here is derived from an EMBL/GenBank/DDBJ whole genome shotgun (WGS) entry which is preliminary data.</text>
</comment>
<reference evidence="3" key="1">
    <citation type="submission" date="2020-02" db="EMBL/GenBank/DDBJ databases">
        <title>Genome Announcements.</title>
        <authorList>
            <person name="Abdulabbas H.T."/>
            <person name="Bunyan I.A."/>
            <person name="Abdul-Lateef L.A."/>
        </authorList>
    </citation>
    <scope>NUCLEOTIDE SEQUENCE</scope>
    <source>
        <strain evidence="3">NAG1</strain>
    </source>
</reference>
<feature type="domain" description="AMP-dependent synthetase/ligase" evidence="2">
    <location>
        <begin position="9"/>
        <end position="343"/>
    </location>
</feature>
<organism evidence="3">
    <name type="scientific">Vibrio cholerae</name>
    <dbReference type="NCBI Taxonomy" id="666"/>
    <lineage>
        <taxon>Bacteria</taxon>
        <taxon>Pseudomonadati</taxon>
        <taxon>Pseudomonadota</taxon>
        <taxon>Gammaproteobacteria</taxon>
        <taxon>Vibrionales</taxon>
        <taxon>Vibrionaceae</taxon>
        <taxon>Vibrio</taxon>
    </lineage>
</organism>
<dbReference type="Pfam" id="PF00501">
    <property type="entry name" value="AMP-binding"/>
    <property type="match status" value="1"/>
</dbReference>
<dbReference type="PANTHER" id="PTHR43767">
    <property type="entry name" value="LONG-CHAIN-FATTY-ACID--COA LIGASE"/>
    <property type="match status" value="1"/>
</dbReference>
<dbReference type="GO" id="GO:0016874">
    <property type="term" value="F:ligase activity"/>
    <property type="evidence" value="ECO:0007669"/>
    <property type="project" value="UniProtKB-KW"/>
</dbReference>
<dbReference type="SUPFAM" id="SSF56801">
    <property type="entry name" value="Acetyl-CoA synthetase-like"/>
    <property type="match status" value="1"/>
</dbReference>
<dbReference type="InterPro" id="IPR050237">
    <property type="entry name" value="ATP-dep_AMP-bd_enzyme"/>
</dbReference>
<protein>
    <submittedName>
        <fullName evidence="3">Long-chain fatty acid--CoA ligase</fullName>
    </submittedName>
</protein>
<evidence type="ECO:0000259" key="2">
    <source>
        <dbReference type="Pfam" id="PF00501"/>
    </source>
</evidence>
<sequence>MNRILAALQQHALHQPQKMAFVGHNAQQERIALNYSQLLERVELIANQLQRLSANCIALRAQNSVDWVALDLAAMWSHIVMVPVPTFFTSEQVAHLLNEANVELCLGDWPELGSPSSSLTVGGFDAWHYQGNKPRNRPNRVLAGTQKITFTSGSTGTPKGVCLSEENLERVTLAIAEQMSAQVEQHLVMLPLATLLENITGIYVPLLLGVTSSVLFGESVGLSGSSQFSPTQFANVLSVYQPSSLVLTPALLMALIQVVKQAPELAKSLQWVAVGGARVAAELIHSARALGIPAYEGYGLSECASVVSMNTPQHDQPGSCGKPLSHLQIQLAEDGELWVRGNSALGYIGEPLTDEWLATGDLATLDEQGFLCIVGRKKNLIITSFGRNIAPEWIESHAQVWLPQCRFVVVGDDEVGLVAVIDRLMPDLEQRVQQMNHQLPDYAQIQQLLFVNQPSAWQAWLTANGRPKRALIENAQHTFRRVRNAPDLNWQYLYPLPARSGSGIGDISR</sequence>
<dbReference type="PANTHER" id="PTHR43767:SF8">
    <property type="entry name" value="LONG-CHAIN-FATTY-ACID--COA LIGASE"/>
    <property type="match status" value="1"/>
</dbReference>
<dbReference type="AlphaFoldDB" id="A0A6B3L6P0"/>
<dbReference type="InterPro" id="IPR042099">
    <property type="entry name" value="ANL_N_sf"/>
</dbReference>
<dbReference type="InterPro" id="IPR020845">
    <property type="entry name" value="AMP-binding_CS"/>
</dbReference>
<dbReference type="Gene3D" id="3.40.50.12780">
    <property type="entry name" value="N-terminal domain of ligase-like"/>
    <property type="match status" value="1"/>
</dbReference>
<dbReference type="EMBL" id="JAAGVX010000001">
    <property type="protein sequence ID" value="NEM92582.1"/>
    <property type="molecule type" value="Genomic_DNA"/>
</dbReference>
<dbReference type="CDD" id="cd05907">
    <property type="entry name" value="VL_LC_FACS_like"/>
    <property type="match status" value="1"/>
</dbReference>
<dbReference type="RefSeq" id="WP_142740278.1">
    <property type="nucleotide sequence ID" value="NZ_JAACMK010000035.1"/>
</dbReference>
<evidence type="ECO:0000313" key="3">
    <source>
        <dbReference type="EMBL" id="NEM92582.1"/>
    </source>
</evidence>